<dbReference type="Proteomes" id="UP000501780">
    <property type="component" value="Chromosome"/>
</dbReference>
<evidence type="ECO:0000256" key="6">
    <source>
        <dbReference type="SAM" id="SignalP"/>
    </source>
</evidence>
<dbReference type="Pfam" id="PF14322">
    <property type="entry name" value="SusD-like_3"/>
    <property type="match status" value="1"/>
</dbReference>
<evidence type="ECO:0000313" key="10">
    <source>
        <dbReference type="Proteomes" id="UP000501780"/>
    </source>
</evidence>
<reference evidence="9 10" key="1">
    <citation type="submission" date="2020-03" db="EMBL/GenBank/DDBJ databases">
        <title>Genomic analysis of Bacteroides faecium CBA7301.</title>
        <authorList>
            <person name="Kim J."/>
            <person name="Roh S.W."/>
        </authorList>
    </citation>
    <scope>NUCLEOTIDE SEQUENCE [LARGE SCALE GENOMIC DNA]</scope>
    <source>
        <strain evidence="9 10">CBA7301</strain>
    </source>
</reference>
<proteinExistence type="inferred from homology"/>
<dbReference type="InterPro" id="IPR033985">
    <property type="entry name" value="SusD-like_N"/>
</dbReference>
<dbReference type="PROSITE" id="PS51257">
    <property type="entry name" value="PROKAR_LIPOPROTEIN"/>
    <property type="match status" value="1"/>
</dbReference>
<keyword evidence="3 6" id="KW-0732">Signal</keyword>
<evidence type="ECO:0000313" key="9">
    <source>
        <dbReference type="EMBL" id="QIU96076.1"/>
    </source>
</evidence>
<dbReference type="InterPro" id="IPR011990">
    <property type="entry name" value="TPR-like_helical_dom_sf"/>
</dbReference>
<sequence length="604" mass="69318">MSKYILCVSVSLCLLVSSCLNDEFLEVYPKGQQTEGSVFTTNDNFKTYAWGLYNVFFGYTYDTGQTDEIFRGDFESDNMIKGLAGYEGQWAYRKAKATDESKDWDYDYIRRVNLMLDNIDNSEMNETEKEHWRSVGCFFRSYKYFQMLSKFGGIPWVEHALTEESPELYGKRDTRDLVASNILSNLKYAEEHIGSDILVDGKNTINVYVVKALISRFALFEGTWRKYHGLPDADTYLKECARAAGDVIEEYPDVHPRYDELFNSETLDGVAGILLYKAYETGQLMHGLTRMVRTGESNIEATKDAVDSYLCKDGRPVSTTTSNYGGDKNIYGQFRDRDYRLYLTICPPYMVKKDKGPSTPEWQYTDNAEDREFMDLMATISGETYHRLPSSNFKGFTVQGQPHFKNMNWGQGWNASQMGFWVWKYYNTHTVATNANGVNTTDAPLFRVGEVMVNYAEAMCELGKLDQPAADRSINKLRSRAGVDKMIVDDINDDFDTARDPSVPALLWEVRRERRVELMGEGFRLDDLRRWKKGEYVNKQALGAYVTEASAKKLKVTGGIGADDGYVYFYDAPLGWQEHYYLYPLPLKQLALNTNLEQNPVWTK</sequence>
<evidence type="ECO:0000259" key="8">
    <source>
        <dbReference type="Pfam" id="PF14322"/>
    </source>
</evidence>
<dbReference type="RefSeq" id="WP_167965214.1">
    <property type="nucleotide sequence ID" value="NZ_CP050831.1"/>
</dbReference>
<feature type="chain" id="PRO_5026296026" evidence="6">
    <location>
        <begin position="22"/>
        <end position="604"/>
    </location>
</feature>
<feature type="domain" description="RagB/SusD" evidence="7">
    <location>
        <begin position="295"/>
        <end position="602"/>
    </location>
</feature>
<dbReference type="KEGG" id="bfc:BacF7301_18810"/>
<name>A0A6H0KRH0_9BACE</name>
<comment type="subcellular location">
    <subcellularLocation>
        <location evidence="1">Cell outer membrane</location>
    </subcellularLocation>
</comment>
<organism evidence="9 10">
    <name type="scientific">Bacteroides faecium</name>
    <dbReference type="NCBI Taxonomy" id="2715212"/>
    <lineage>
        <taxon>Bacteria</taxon>
        <taxon>Pseudomonadati</taxon>
        <taxon>Bacteroidota</taxon>
        <taxon>Bacteroidia</taxon>
        <taxon>Bacteroidales</taxon>
        <taxon>Bacteroidaceae</taxon>
        <taxon>Bacteroides</taxon>
    </lineage>
</organism>
<evidence type="ECO:0000256" key="2">
    <source>
        <dbReference type="ARBA" id="ARBA00006275"/>
    </source>
</evidence>
<evidence type="ECO:0000259" key="7">
    <source>
        <dbReference type="Pfam" id="PF07980"/>
    </source>
</evidence>
<dbReference type="InterPro" id="IPR012944">
    <property type="entry name" value="SusD_RagB_dom"/>
</dbReference>
<keyword evidence="10" id="KW-1185">Reference proteome</keyword>
<keyword evidence="5" id="KW-0998">Cell outer membrane</keyword>
<evidence type="ECO:0000256" key="3">
    <source>
        <dbReference type="ARBA" id="ARBA00022729"/>
    </source>
</evidence>
<dbReference type="Pfam" id="PF07980">
    <property type="entry name" value="SusD_RagB"/>
    <property type="match status" value="1"/>
</dbReference>
<comment type="similarity">
    <text evidence="2">Belongs to the SusD family.</text>
</comment>
<evidence type="ECO:0000256" key="1">
    <source>
        <dbReference type="ARBA" id="ARBA00004442"/>
    </source>
</evidence>
<keyword evidence="4" id="KW-0472">Membrane</keyword>
<dbReference type="SUPFAM" id="SSF48452">
    <property type="entry name" value="TPR-like"/>
    <property type="match status" value="1"/>
</dbReference>
<dbReference type="AlphaFoldDB" id="A0A6H0KRH0"/>
<evidence type="ECO:0000256" key="5">
    <source>
        <dbReference type="ARBA" id="ARBA00023237"/>
    </source>
</evidence>
<dbReference type="GO" id="GO:0009279">
    <property type="term" value="C:cell outer membrane"/>
    <property type="evidence" value="ECO:0007669"/>
    <property type="project" value="UniProtKB-SubCell"/>
</dbReference>
<evidence type="ECO:0000256" key="4">
    <source>
        <dbReference type="ARBA" id="ARBA00023136"/>
    </source>
</evidence>
<gene>
    <name evidence="9" type="ORF">BacF7301_18810</name>
</gene>
<feature type="domain" description="SusD-like N-terminal" evidence="8">
    <location>
        <begin position="23"/>
        <end position="219"/>
    </location>
</feature>
<dbReference type="Gene3D" id="1.25.40.390">
    <property type="match status" value="1"/>
</dbReference>
<accession>A0A6H0KRH0</accession>
<feature type="signal peptide" evidence="6">
    <location>
        <begin position="1"/>
        <end position="21"/>
    </location>
</feature>
<dbReference type="EMBL" id="CP050831">
    <property type="protein sequence ID" value="QIU96076.1"/>
    <property type="molecule type" value="Genomic_DNA"/>
</dbReference>
<protein>
    <submittedName>
        <fullName evidence="9">RagB/SusD family nutrient uptake outer membrane protein</fullName>
    </submittedName>
</protein>